<evidence type="ECO:0000256" key="4">
    <source>
        <dbReference type="ARBA" id="ARBA00062878"/>
    </source>
</evidence>
<organism evidence="8">
    <name type="scientific">Xenopus tropicalis</name>
    <name type="common">Western clawed frog</name>
    <name type="synonym">Silurana tropicalis</name>
    <dbReference type="NCBI Taxonomy" id="8364"/>
    <lineage>
        <taxon>Eukaryota</taxon>
        <taxon>Metazoa</taxon>
        <taxon>Chordata</taxon>
        <taxon>Craniata</taxon>
        <taxon>Vertebrata</taxon>
        <taxon>Euteleostomi</taxon>
        <taxon>Amphibia</taxon>
        <taxon>Batrachia</taxon>
        <taxon>Anura</taxon>
        <taxon>Pipoidea</taxon>
        <taxon>Pipidae</taxon>
        <taxon>Xenopodinae</taxon>
        <taxon>Xenopus</taxon>
        <taxon>Silurana</taxon>
    </lineage>
</organism>
<dbReference type="AlphaFoldDB" id="A0A6I8S7U7"/>
<dbReference type="InParanoid" id="A0A6I8S7U7"/>
<name>A0A6I8S7U7_XENTR</name>
<feature type="compositionally biased region" description="Basic and acidic residues" evidence="6">
    <location>
        <begin position="551"/>
        <end position="562"/>
    </location>
</feature>
<protein>
    <submittedName>
        <fullName evidence="8">DBF4 zinc finger B</fullName>
    </submittedName>
</protein>
<evidence type="ECO:0000256" key="2">
    <source>
        <dbReference type="ARBA" id="ARBA00022771"/>
    </source>
</evidence>
<dbReference type="FunFam" id="6.10.250.3410:FF:000001">
    <property type="entry name" value="Protein DBF4 homolog A"/>
    <property type="match status" value="1"/>
</dbReference>
<evidence type="ECO:0000313" key="8">
    <source>
        <dbReference type="Ensembl" id="ENSXETP00000089259"/>
    </source>
</evidence>
<dbReference type="PANTHER" id="PTHR15375">
    <property type="entry name" value="ACTIVATOR OF S-PHASE KINASE-RELATED"/>
    <property type="match status" value="1"/>
</dbReference>
<dbReference type="GO" id="GO:0003676">
    <property type="term" value="F:nucleic acid binding"/>
    <property type="evidence" value="ECO:0007669"/>
    <property type="project" value="InterPro"/>
</dbReference>
<feature type="region of interest" description="Disordered" evidence="6">
    <location>
        <begin position="338"/>
        <end position="367"/>
    </location>
</feature>
<dbReference type="SMART" id="SM00586">
    <property type="entry name" value="ZnF_DBF"/>
    <property type="match status" value="1"/>
</dbReference>
<feature type="region of interest" description="Disordered" evidence="6">
    <location>
        <begin position="539"/>
        <end position="569"/>
    </location>
</feature>
<keyword evidence="2 5" id="KW-0863">Zinc-finger</keyword>
<reference evidence="8" key="2">
    <citation type="submission" date="2020-05" db="UniProtKB">
        <authorList>
            <consortium name="Ensembl"/>
        </authorList>
    </citation>
    <scope>IDENTIFICATION</scope>
</reference>
<dbReference type="InterPro" id="IPR006572">
    <property type="entry name" value="Znf_DBF"/>
</dbReference>
<dbReference type="PROSITE" id="PS51265">
    <property type="entry name" value="ZF_DBF4"/>
    <property type="match status" value="1"/>
</dbReference>
<keyword evidence="3" id="KW-0862">Zinc</keyword>
<dbReference type="Ensembl" id="ENSXETT00000093594">
    <property type="protein sequence ID" value="ENSXETP00000089259"/>
    <property type="gene ID" value="ENSXETG00000003387"/>
</dbReference>
<evidence type="ECO:0000256" key="5">
    <source>
        <dbReference type="PROSITE-ProRule" id="PRU00600"/>
    </source>
</evidence>
<dbReference type="Pfam" id="PF07535">
    <property type="entry name" value="zf-DBF"/>
    <property type="match status" value="1"/>
</dbReference>
<evidence type="ECO:0000256" key="1">
    <source>
        <dbReference type="ARBA" id="ARBA00022723"/>
    </source>
</evidence>
<proteinExistence type="predicted"/>
<feature type="domain" description="DBF4-type" evidence="7">
    <location>
        <begin position="281"/>
        <end position="330"/>
    </location>
</feature>
<dbReference type="GO" id="GO:0005634">
    <property type="term" value="C:nucleus"/>
    <property type="evidence" value="ECO:0007669"/>
    <property type="project" value="UniProtKB-ARBA"/>
</dbReference>
<evidence type="ECO:0000256" key="3">
    <source>
        <dbReference type="ARBA" id="ARBA00022833"/>
    </source>
</evidence>
<sequence length="836" mass="91652">MSLYIIYLHDLWHQTSGTAVQLNLIFSVVVHRSMADRSPVLHGQVMQQDEEPPLAKKRQCRDIVFAGKSFYLDLPANRQTQLLTKAIGRLGGVIEGFLSRDVNYMVTGSKKAVTSVSSAATRRGEKSQSQAAERKELIHCSRGKQLLKKVIQSQECNSVLTSACSWGVSVLYVEEVLAYIESLERPPSREIQNKTAEVRALDSTRPSLKIARLRSPFIKIEDQSRKFRPLQCTFTSFPELSFTCSDKSPFETAQTVNRSHKEKDHGDQEEDEGQRSQKPQAKKRKGYCECCEETFDSLSEHLVGEHHSRFVSKPLSYKMIDELAAQLTCDLMEKPFGSPLSPEAERSTQKEGWNLGLAPGDAEPAGNKAEELDIHKAACLDKDGRAGCEDIIDAPAQLSDGVAQRPDQGCGEIPLAKVAVELYNVCCSDQTIVTCPIELPDVSAKDKLCGNLLGNAVGDEQVLQGTKNTSESHMDLGNGIGLVHAELHKHPLTKDSQTEPLSHALGESHKQLPTTDVADGQCILLGGASVMQLPFHGGTGGSQSHVTTCEDANKPRTEHRLYDSPVGSRAEPNVSDAIAMSCVIPALDNALGGTCVDATMQSHWELPLGGTTDTQNTLLSYSTTVTVGELGLKSQHPTPEQPPLLISTCSSITTVCCTDTEFKTCTVRVHSTSHSPPSQTLKSNQTPSLVEKDLTNTNCHRAKRKHCESLLSPPAKRHISIDGPSHCQPLTLPMWLLCQFPNYGQQVQVPVWADLGKWDSTVVKEEGTVDCSSSSTLPKVHQDSFSSESDWDAHLPAFFQNNPQQTLQCGDLRMAQVTLNESWYGKELCNILTHDP</sequence>
<comment type="subunit">
    <text evidence="4">Forms a complex with cdc7.</text>
</comment>
<evidence type="ECO:0000259" key="7">
    <source>
        <dbReference type="PROSITE" id="PS51265"/>
    </source>
</evidence>
<dbReference type="InterPro" id="IPR051590">
    <property type="entry name" value="Replication_Regulatory_Kinase"/>
</dbReference>
<gene>
    <name evidence="8" type="primary">dbf4b</name>
</gene>
<accession>A0A6I8S7U7</accession>
<dbReference type="GeneTree" id="ENSGT00530000063909"/>
<dbReference type="PANTHER" id="PTHR15375:SF24">
    <property type="entry name" value="PROTEIN DBF4 HOMOLOG B"/>
    <property type="match status" value="1"/>
</dbReference>
<dbReference type="Gene3D" id="6.10.250.3410">
    <property type="entry name" value="DBF zinc finger"/>
    <property type="match status" value="1"/>
</dbReference>
<keyword evidence="1" id="KW-0479">Metal-binding</keyword>
<dbReference type="Xenbase" id="XB-GENE-5829758">
    <property type="gene designation" value="dbf4b"/>
</dbReference>
<feature type="region of interest" description="Disordered" evidence="6">
    <location>
        <begin position="253"/>
        <end position="280"/>
    </location>
</feature>
<reference evidence="8" key="1">
    <citation type="journal article" date="2010" name="Science">
        <title>The genome of the Western clawed frog Xenopus tropicalis.</title>
        <authorList>
            <person name="Hellsten U."/>
            <person name="Harland R.M."/>
            <person name="Gilchrist M.J."/>
            <person name="Hendrix D."/>
            <person name="Jurka J."/>
            <person name="Kapitonov V."/>
            <person name="Ovcharenko I."/>
            <person name="Putnam N.H."/>
            <person name="Shu S."/>
            <person name="Taher L."/>
            <person name="Blitz I.L."/>
            <person name="Blumberg B."/>
            <person name="Dichmann D.S."/>
            <person name="Dubchak I."/>
            <person name="Amaya E."/>
            <person name="Detter J.C."/>
            <person name="Fletcher R."/>
            <person name="Gerhard D.S."/>
            <person name="Goodstein D."/>
            <person name="Graves T."/>
            <person name="Grigoriev I.V."/>
            <person name="Grimwood J."/>
            <person name="Kawashima T."/>
            <person name="Lindquist E."/>
            <person name="Lucas S.M."/>
            <person name="Mead P.E."/>
            <person name="Mitros T."/>
            <person name="Ogino H."/>
            <person name="Ohta Y."/>
            <person name="Poliakov A.V."/>
            <person name="Pollet N."/>
            <person name="Robert J."/>
            <person name="Salamov A."/>
            <person name="Sater A.K."/>
            <person name="Schmutz J."/>
            <person name="Terry A."/>
            <person name="Vize P.D."/>
            <person name="Warren W.C."/>
            <person name="Wells D."/>
            <person name="Wills A."/>
            <person name="Wilson R.K."/>
            <person name="Zimmerman L.B."/>
            <person name="Zorn A.M."/>
            <person name="Grainger R."/>
            <person name="Grammer T."/>
            <person name="Khokha M.K."/>
            <person name="Richardson P.M."/>
            <person name="Rokhsar D.S."/>
        </authorList>
    </citation>
    <scope>NUCLEOTIDE SEQUENCE [LARGE SCALE GENOMIC DNA]</scope>
    <source>
        <strain evidence="8">Nigerian</strain>
    </source>
</reference>
<dbReference type="Bgee" id="ENSXETG00000003387">
    <property type="expression patterns" value="Expressed in 4-cell stage embryo and 12 other cell types or tissues"/>
</dbReference>
<evidence type="ECO:0000256" key="6">
    <source>
        <dbReference type="SAM" id="MobiDB-lite"/>
    </source>
</evidence>
<dbReference type="InterPro" id="IPR038545">
    <property type="entry name" value="Znf_DBF_sf"/>
</dbReference>
<dbReference type="GO" id="GO:0008270">
    <property type="term" value="F:zinc ion binding"/>
    <property type="evidence" value="ECO:0007669"/>
    <property type="project" value="UniProtKB-KW"/>
</dbReference>